<dbReference type="EMBL" id="FYEH01000022">
    <property type="protein sequence ID" value="SNB79652.1"/>
    <property type="molecule type" value="Genomic_DNA"/>
</dbReference>
<feature type="domain" description="Acyl-CoA oxidase/dehydrogenase middle" evidence="4">
    <location>
        <begin position="148"/>
        <end position="227"/>
    </location>
</feature>
<evidence type="ECO:0000259" key="5">
    <source>
        <dbReference type="Pfam" id="PF02771"/>
    </source>
</evidence>
<dbReference type="RefSeq" id="WP_088563066.1">
    <property type="nucleotide sequence ID" value="NZ_FYEH01000022.1"/>
</dbReference>
<dbReference type="InterPro" id="IPR050741">
    <property type="entry name" value="Acyl-CoA_dehydrogenase"/>
</dbReference>
<feature type="domain" description="Acyl-CoA dehydrogenase C-terminal" evidence="6">
    <location>
        <begin position="253"/>
        <end position="386"/>
    </location>
</feature>
<dbReference type="GO" id="GO:0050660">
    <property type="term" value="F:flavin adenine dinucleotide binding"/>
    <property type="evidence" value="ECO:0007669"/>
    <property type="project" value="InterPro"/>
</dbReference>
<dbReference type="SUPFAM" id="SSF56645">
    <property type="entry name" value="Acyl-CoA dehydrogenase NM domain-like"/>
    <property type="match status" value="1"/>
</dbReference>
<dbReference type="SUPFAM" id="SSF47203">
    <property type="entry name" value="Acyl-CoA dehydrogenase C-terminal domain-like"/>
    <property type="match status" value="1"/>
</dbReference>
<feature type="domain" description="Acyl-CoA dehydrogenase/oxidase N-terminal" evidence="5">
    <location>
        <begin position="33"/>
        <end position="134"/>
    </location>
</feature>
<dbReference type="GO" id="GO:0003995">
    <property type="term" value="F:acyl-CoA dehydrogenase activity"/>
    <property type="evidence" value="ECO:0007669"/>
    <property type="project" value="TreeGrafter"/>
</dbReference>
<dbReference type="GO" id="GO:0016712">
    <property type="term" value="F:oxidoreductase activity, acting on paired donors, with incorporation or reduction of molecular oxygen, reduced flavin or flavoprotein as one donor, and incorporation of one atom of oxygen"/>
    <property type="evidence" value="ECO:0007669"/>
    <property type="project" value="TreeGrafter"/>
</dbReference>
<keyword evidence="2" id="KW-0560">Oxidoreductase</keyword>
<dbReference type="InterPro" id="IPR046373">
    <property type="entry name" value="Acyl-CoA_Oxase/DH_mid-dom_sf"/>
</dbReference>
<dbReference type="PANTHER" id="PTHR48083">
    <property type="entry name" value="MEDIUM-CHAIN SPECIFIC ACYL-COA DEHYDROGENASE, MITOCHONDRIAL-RELATED"/>
    <property type="match status" value="1"/>
</dbReference>
<dbReference type="Pfam" id="PF02770">
    <property type="entry name" value="Acyl-CoA_dh_M"/>
    <property type="match status" value="1"/>
</dbReference>
<dbReference type="InterPro" id="IPR006091">
    <property type="entry name" value="Acyl-CoA_Oxase/DH_mid-dom"/>
</dbReference>
<evidence type="ECO:0000256" key="3">
    <source>
        <dbReference type="ARBA" id="ARBA00049661"/>
    </source>
</evidence>
<dbReference type="OrthoDB" id="6184213at2"/>
<dbReference type="Gene3D" id="1.10.540.10">
    <property type="entry name" value="Acyl-CoA dehydrogenase/oxidase, N-terminal domain"/>
    <property type="match status" value="1"/>
</dbReference>
<dbReference type="InterPro" id="IPR013107">
    <property type="entry name" value="Acyl-CoA_DH_C"/>
</dbReference>
<dbReference type="AlphaFoldDB" id="A0A212S391"/>
<dbReference type="Pfam" id="PF02771">
    <property type="entry name" value="Acyl-CoA_dh_N"/>
    <property type="match status" value="1"/>
</dbReference>
<proteinExistence type="inferred from homology"/>
<dbReference type="InterPro" id="IPR009100">
    <property type="entry name" value="AcylCoA_DH/oxidase_NM_dom_sf"/>
</dbReference>
<dbReference type="InterPro" id="IPR023922">
    <property type="entry name" value="S04_starv_induced_SfnB"/>
</dbReference>
<dbReference type="InterPro" id="IPR037069">
    <property type="entry name" value="AcylCoA_DH/ox_N_sf"/>
</dbReference>
<dbReference type="Gene3D" id="2.40.110.10">
    <property type="entry name" value="Butyryl-CoA Dehydrogenase, subunit A, domain 2"/>
    <property type="match status" value="1"/>
</dbReference>
<name>A0A212S391_9PROT</name>
<evidence type="ECO:0000313" key="8">
    <source>
        <dbReference type="Proteomes" id="UP000197065"/>
    </source>
</evidence>
<evidence type="ECO:0000259" key="6">
    <source>
        <dbReference type="Pfam" id="PF08028"/>
    </source>
</evidence>
<evidence type="ECO:0000256" key="1">
    <source>
        <dbReference type="ARBA" id="ARBA00022630"/>
    </source>
</evidence>
<dbReference type="GO" id="GO:0005737">
    <property type="term" value="C:cytoplasm"/>
    <property type="evidence" value="ECO:0007669"/>
    <property type="project" value="TreeGrafter"/>
</dbReference>
<dbReference type="PANTHER" id="PTHR48083:SF19">
    <property type="entry name" value="FLAVIN-DEPENDENT MONOOXYGENASE, OXYGENASE SUBUNIT HSAA"/>
    <property type="match status" value="1"/>
</dbReference>
<dbReference type="InterPro" id="IPR013786">
    <property type="entry name" value="AcylCoA_DH/ox_N"/>
</dbReference>
<sequence>MVDIDRLSDDFRPPERRQGQARILRDDAEALAVAAELAAELASGAARRDQERILPREELDKISDAGLFAITVPKAYGGAGVKLSTVARVIALLSAADGSIGQIPQNHFFLLEALRLLGTEAQKRFFFDRVLAGERFFNALSERGTKTAHDFATRFVRQDDGYRLNGRKFYSTGVLFAHWIGVIANDETGRTLLAFVPPKTPGITLKDDWSGFGQRVTGSGTTVLEDVQVHPFGVLDFQALFERPTAMGPYAQLMHAAVQQGMAEGSLAAMVDYVRHRARPWRDAGVDRAADDPYLLALAGETKVRVDAAALLLERAGRLVDQSAAGPQARNVAEASIAVAEAKAASTETALLASSRIIELGGSSATLAEYDLDRFWRNARTHSVHDPVRWKYKFIGDYWLNGNVPPRHGAI</sequence>
<protein>
    <submittedName>
        <fullName evidence="7">Sulfur acquisition oxidoreductase, SfnB family</fullName>
    </submittedName>
</protein>
<gene>
    <name evidence="7" type="ORF">SAMN07250955_1225</name>
</gene>
<dbReference type="Pfam" id="PF08028">
    <property type="entry name" value="Acyl-CoA_dh_2"/>
    <property type="match status" value="1"/>
</dbReference>
<reference evidence="7 8" key="1">
    <citation type="submission" date="2017-06" db="EMBL/GenBank/DDBJ databases">
        <authorList>
            <person name="Kim H.J."/>
            <person name="Triplett B.A."/>
        </authorList>
    </citation>
    <scope>NUCLEOTIDE SEQUENCE [LARGE SCALE GENOMIC DNA]</scope>
    <source>
        <strain evidence="7 8">B29T1</strain>
    </source>
</reference>
<dbReference type="GO" id="GO:0033539">
    <property type="term" value="P:fatty acid beta-oxidation using acyl-CoA dehydrogenase"/>
    <property type="evidence" value="ECO:0007669"/>
    <property type="project" value="TreeGrafter"/>
</dbReference>
<dbReference type="NCBIfam" id="TIGR04022">
    <property type="entry name" value="sulfur_SfnB"/>
    <property type="match status" value="1"/>
</dbReference>
<comment type="similarity">
    <text evidence="3">Belongs to the HpaH/HsaA monooxygenase family.</text>
</comment>
<keyword evidence="1" id="KW-0285">Flavoprotein</keyword>
<evidence type="ECO:0000259" key="4">
    <source>
        <dbReference type="Pfam" id="PF02770"/>
    </source>
</evidence>
<dbReference type="Proteomes" id="UP000197065">
    <property type="component" value="Unassembled WGS sequence"/>
</dbReference>
<organism evidence="7 8">
    <name type="scientific">Arboricoccus pini</name>
    <dbReference type="NCBI Taxonomy" id="1963835"/>
    <lineage>
        <taxon>Bacteria</taxon>
        <taxon>Pseudomonadati</taxon>
        <taxon>Pseudomonadota</taxon>
        <taxon>Alphaproteobacteria</taxon>
        <taxon>Geminicoccales</taxon>
        <taxon>Geminicoccaceae</taxon>
        <taxon>Arboricoccus</taxon>
    </lineage>
</organism>
<keyword evidence="8" id="KW-1185">Reference proteome</keyword>
<evidence type="ECO:0000313" key="7">
    <source>
        <dbReference type="EMBL" id="SNB79652.1"/>
    </source>
</evidence>
<dbReference type="Gene3D" id="1.20.140.10">
    <property type="entry name" value="Butyryl-CoA Dehydrogenase, subunit A, domain 3"/>
    <property type="match status" value="1"/>
</dbReference>
<dbReference type="InterPro" id="IPR036250">
    <property type="entry name" value="AcylCo_DH-like_C"/>
</dbReference>
<evidence type="ECO:0000256" key="2">
    <source>
        <dbReference type="ARBA" id="ARBA00023002"/>
    </source>
</evidence>
<accession>A0A212S391</accession>
<dbReference type="PIRSF" id="PIRSF016578">
    <property type="entry name" value="HsaA"/>
    <property type="match status" value="1"/>
</dbReference>